<keyword evidence="1" id="KW-1133">Transmembrane helix</keyword>
<name>A0A8S3V2H0_MYTED</name>
<dbReference type="AlphaFoldDB" id="A0A8S3V2H0"/>
<feature type="transmembrane region" description="Helical" evidence="1">
    <location>
        <begin position="194"/>
        <end position="212"/>
    </location>
</feature>
<gene>
    <name evidence="2" type="ORF">MEDL_62248</name>
</gene>
<feature type="transmembrane region" description="Helical" evidence="1">
    <location>
        <begin position="81"/>
        <end position="102"/>
    </location>
</feature>
<feature type="transmembrane region" description="Helical" evidence="1">
    <location>
        <begin position="42"/>
        <end position="61"/>
    </location>
</feature>
<evidence type="ECO:0000313" key="3">
    <source>
        <dbReference type="Proteomes" id="UP000683360"/>
    </source>
</evidence>
<dbReference type="EMBL" id="CAJPWZ010003055">
    <property type="protein sequence ID" value="CAG2250520.1"/>
    <property type="molecule type" value="Genomic_DNA"/>
</dbReference>
<evidence type="ECO:0000313" key="2">
    <source>
        <dbReference type="EMBL" id="CAG2250520.1"/>
    </source>
</evidence>
<reference evidence="2" key="1">
    <citation type="submission" date="2021-03" db="EMBL/GenBank/DDBJ databases">
        <authorList>
            <person name="Bekaert M."/>
        </authorList>
    </citation>
    <scope>NUCLEOTIDE SEQUENCE</scope>
</reference>
<keyword evidence="3" id="KW-1185">Reference proteome</keyword>
<sequence length="241" mass="27829">MFRIKALDLKYRVNPVVRCLSALYYSKFYILGKKMKRTYKRVISFIVLLFVMELIDLILDWDFFVEVYKTDQQAIQSETALKYVILSFAIVGSITFILQVVAMSYDYRKDNLHLTYITTVTFISTWIEDVPQIIMAVWVSVISSDIISNVQYAKAIYAIVEASLHIIFAIKELCNKWEKFMFEGNSECLKKLRVSDLIGGFILLGMSVFLLIELSLDNFTQVNSTLCCHNTTTNTTTIAYD</sequence>
<dbReference type="OrthoDB" id="6105035at2759"/>
<comment type="caution">
    <text evidence="2">The sequence shown here is derived from an EMBL/GenBank/DDBJ whole genome shotgun (WGS) entry which is preliminary data.</text>
</comment>
<keyword evidence="1" id="KW-0812">Transmembrane</keyword>
<dbReference type="Proteomes" id="UP000683360">
    <property type="component" value="Unassembled WGS sequence"/>
</dbReference>
<accession>A0A8S3V2H0</accession>
<keyword evidence="1" id="KW-0472">Membrane</keyword>
<evidence type="ECO:0000256" key="1">
    <source>
        <dbReference type="SAM" id="Phobius"/>
    </source>
</evidence>
<protein>
    <submittedName>
        <fullName evidence="2">Uncharacterized protein</fullName>
    </submittedName>
</protein>
<organism evidence="2 3">
    <name type="scientific">Mytilus edulis</name>
    <name type="common">Blue mussel</name>
    <dbReference type="NCBI Taxonomy" id="6550"/>
    <lineage>
        <taxon>Eukaryota</taxon>
        <taxon>Metazoa</taxon>
        <taxon>Spiralia</taxon>
        <taxon>Lophotrochozoa</taxon>
        <taxon>Mollusca</taxon>
        <taxon>Bivalvia</taxon>
        <taxon>Autobranchia</taxon>
        <taxon>Pteriomorphia</taxon>
        <taxon>Mytilida</taxon>
        <taxon>Mytiloidea</taxon>
        <taxon>Mytilidae</taxon>
        <taxon>Mytilinae</taxon>
        <taxon>Mytilus</taxon>
    </lineage>
</organism>
<proteinExistence type="predicted"/>